<reference evidence="2 3" key="1">
    <citation type="submission" date="2023-11" db="EMBL/GenBank/DDBJ databases">
        <authorList>
            <person name="Cook R."/>
            <person name="Crisci M."/>
            <person name="Pye H."/>
            <person name="Adriaenssens E."/>
            <person name="Santini J."/>
        </authorList>
    </citation>
    <scope>NUCLEOTIDE SEQUENCE [LARGE SCALE GENOMIC DNA]</scope>
    <source>
        <strain evidence="2">Lak_Megaphage_RVC_JS4_GC31</strain>
    </source>
</reference>
<keyword evidence="2" id="KW-0378">Hydrolase</keyword>
<proteinExistence type="predicted"/>
<feature type="transmembrane region" description="Helical" evidence="1">
    <location>
        <begin position="67"/>
        <end position="87"/>
    </location>
</feature>
<dbReference type="EMBL" id="OR769222">
    <property type="protein sequence ID" value="WQJ53048.1"/>
    <property type="molecule type" value="Genomic_DNA"/>
</dbReference>
<dbReference type="GO" id="GO:0006508">
    <property type="term" value="P:proteolysis"/>
    <property type="evidence" value="ECO:0007669"/>
    <property type="project" value="UniProtKB-KW"/>
</dbReference>
<evidence type="ECO:0000313" key="2">
    <source>
        <dbReference type="EMBL" id="WQJ53048.1"/>
    </source>
</evidence>
<dbReference type="Proteomes" id="UP001349343">
    <property type="component" value="Segment"/>
</dbReference>
<accession>A0ABZ0Z1M3</accession>
<keyword evidence="1" id="KW-0472">Membrane</keyword>
<sequence length="128" mass="15775">MKIIKNSIIPFKGYLAINIFGILFVRREYAYKLEQEPYRTIVLNHESIHTQQMKDFAWFLPKFIQQYIGGLFFYIIYVFEWLFRLLFTNLNCHKAYRNVSFEKEAYSNEKDYNYVDNRLIFAQWRKIE</sequence>
<evidence type="ECO:0000256" key="1">
    <source>
        <dbReference type="SAM" id="Phobius"/>
    </source>
</evidence>
<evidence type="ECO:0000313" key="3">
    <source>
        <dbReference type="Proteomes" id="UP001349343"/>
    </source>
</evidence>
<keyword evidence="1" id="KW-0812">Transmembrane</keyword>
<protein>
    <submittedName>
        <fullName evidence="2">Protease</fullName>
    </submittedName>
</protein>
<organism evidence="2 3">
    <name type="scientific">phage Lak_Megaphage_RVC_JS4_GC31</name>
    <dbReference type="NCBI Taxonomy" id="3109228"/>
    <lineage>
        <taxon>Viruses</taxon>
        <taxon>Duplodnaviria</taxon>
        <taxon>Heunggongvirae</taxon>
        <taxon>Uroviricota</taxon>
        <taxon>Caudoviricetes</taxon>
        <taxon>Caudoviricetes code 15 clade</taxon>
    </lineage>
</organism>
<keyword evidence="3" id="KW-1185">Reference proteome</keyword>
<keyword evidence="2" id="KW-0645">Protease</keyword>
<name>A0ABZ0Z1M3_9CAUD</name>
<dbReference type="GO" id="GO:0008233">
    <property type="term" value="F:peptidase activity"/>
    <property type="evidence" value="ECO:0007669"/>
    <property type="project" value="UniProtKB-KW"/>
</dbReference>
<feature type="transmembrane region" description="Helical" evidence="1">
    <location>
        <begin position="7"/>
        <end position="25"/>
    </location>
</feature>
<keyword evidence="1" id="KW-1133">Transmembrane helix</keyword>